<dbReference type="EMBL" id="FOHE01000011">
    <property type="protein sequence ID" value="SET45159.1"/>
    <property type="molecule type" value="Genomic_DNA"/>
</dbReference>
<proteinExistence type="predicted"/>
<protein>
    <submittedName>
        <fullName evidence="1">Uncharacterized protein</fullName>
    </submittedName>
</protein>
<dbReference type="Proteomes" id="UP000198618">
    <property type="component" value="Unassembled WGS sequence"/>
</dbReference>
<keyword evidence="2" id="KW-1185">Reference proteome</keyword>
<gene>
    <name evidence="1" type="ORF">SAMN05216389_111156</name>
</gene>
<dbReference type="AlphaFoldDB" id="A0A1I0EJN0"/>
<reference evidence="1 2" key="1">
    <citation type="submission" date="2016-10" db="EMBL/GenBank/DDBJ databases">
        <authorList>
            <person name="de Groot N.N."/>
        </authorList>
    </citation>
    <scope>NUCLEOTIDE SEQUENCE [LARGE SCALE GENOMIC DNA]</scope>
    <source>
        <strain evidence="1 2">IBRC-M 10780</strain>
    </source>
</reference>
<sequence>MAKKNSKKVVEDRKGVAAVQNQLFESYQSGVVEDQKHNNIGVWHFNNQKN</sequence>
<evidence type="ECO:0000313" key="1">
    <source>
        <dbReference type="EMBL" id="SET45159.1"/>
    </source>
</evidence>
<name>A0A1I0EJN0_9BACI</name>
<organism evidence="1 2">
    <name type="scientific">Oceanobacillus limi</name>
    <dbReference type="NCBI Taxonomy" id="930131"/>
    <lineage>
        <taxon>Bacteria</taxon>
        <taxon>Bacillati</taxon>
        <taxon>Bacillota</taxon>
        <taxon>Bacilli</taxon>
        <taxon>Bacillales</taxon>
        <taxon>Bacillaceae</taxon>
        <taxon>Oceanobacillus</taxon>
    </lineage>
</organism>
<accession>A0A1I0EJN0</accession>
<evidence type="ECO:0000313" key="2">
    <source>
        <dbReference type="Proteomes" id="UP000198618"/>
    </source>
</evidence>
<dbReference type="STRING" id="930131.SAMN05216389_111156"/>
<dbReference type="RefSeq" id="WP_170840785.1">
    <property type="nucleotide sequence ID" value="NZ_FOHE01000011.1"/>
</dbReference>